<keyword evidence="6" id="KW-1185">Reference proteome</keyword>
<reference evidence="5 6" key="1">
    <citation type="journal article" date="2015" name="Int. J. Syst. Evol. Microbiol.">
        <title>Erythrobacter atlanticus sp. nov., a bacterium from ocean sediment able to degrade polycyclic aromatic hydrocarbons.</title>
        <authorList>
            <person name="Zhuang L."/>
            <person name="Liu Y."/>
            <person name="Wang L."/>
            <person name="Wang W."/>
            <person name="Shao Z."/>
        </authorList>
    </citation>
    <scope>NUCLEOTIDE SEQUENCE [LARGE SCALE GENOMIC DNA]</scope>
    <source>
        <strain evidence="6">s21-N3</strain>
    </source>
</reference>
<keyword evidence="1" id="KW-0175">Coiled coil</keyword>
<proteinExistence type="predicted"/>
<evidence type="ECO:0000259" key="4">
    <source>
        <dbReference type="Pfam" id="PF05569"/>
    </source>
</evidence>
<dbReference type="OrthoDB" id="1628901at2"/>
<dbReference type="Pfam" id="PF05569">
    <property type="entry name" value="Peptidase_M56"/>
    <property type="match status" value="1"/>
</dbReference>
<feature type="region of interest" description="Disordered" evidence="2">
    <location>
        <begin position="568"/>
        <end position="600"/>
    </location>
</feature>
<feature type="transmembrane region" description="Helical" evidence="3">
    <location>
        <begin position="12"/>
        <end position="30"/>
    </location>
</feature>
<evidence type="ECO:0000313" key="6">
    <source>
        <dbReference type="Proteomes" id="UP000059113"/>
    </source>
</evidence>
<sequence length="649" mass="70149">MTGWDMSFLSDWMIDTFVYTGLLIALVLVLRRPVARHFGPQIAYALWALPLLRLVMPPITLPAWMKPDEAPIAGAVGDPAAQSTLTIFADVQVLVSDSAGVAAPVALAAEPAISLGAVLLPMWLAGAAIFVVWRIRDYIRMRRDLLADVRPVGEAGGVRLVETSVVSAPVAFGVFDKVVALPPGFMALIDVDARDMAIAHELTHHTGNDLLANIAAQPLLALHWFNPLAWWGWRAMRRDQEAACDARVVAGCARSERAAYARVIVGFAAGEHLALAAPMACPVLGEKSIIHRLRSLTMRDISTRRRRIGIAAITTTALALPLTASISYAQPGQDADASGIETVDPDEDQREMRIERHIVRDGDSDENIEYEIERIGDGEHNAAVHVLHEVEDGADGERRIISRITRNGKHEGLTEEETERMMVEVERQLAKADADVKRELADVERQLAQVGHEMEQSIQLAMEHRTQAGHHDGLVVVEEGREGSHIIDVRCDGENATAQQDLSDGRRAMVICNTAIQANAAHGLQAAMGAISGNSAIPQDIREDIIEELARAIQEIESARSALRSLSFLMPSEPPPPARAGATKSRRAPPVPPTPPASIALRWSGRSVPALRVESAPPFDPAADPLAVPHAGEDQCSEASAIAAARIHA</sequence>
<feature type="transmembrane region" description="Helical" evidence="3">
    <location>
        <begin position="42"/>
        <end position="61"/>
    </location>
</feature>
<dbReference type="STRING" id="1648404.CP97_14735"/>
<evidence type="ECO:0000256" key="2">
    <source>
        <dbReference type="SAM" id="MobiDB-lite"/>
    </source>
</evidence>
<dbReference type="RefSeq" id="WP_053106598.1">
    <property type="nucleotide sequence ID" value="NZ_CP011310.1"/>
</dbReference>
<feature type="region of interest" description="Disordered" evidence="2">
    <location>
        <begin position="614"/>
        <end position="634"/>
    </location>
</feature>
<dbReference type="KEGG" id="ery:CP97_14735"/>
<dbReference type="AlphaFoldDB" id="A0A161I466"/>
<feature type="transmembrane region" description="Helical" evidence="3">
    <location>
        <begin position="112"/>
        <end position="133"/>
    </location>
</feature>
<keyword evidence="3" id="KW-0472">Membrane</keyword>
<keyword evidence="3" id="KW-0812">Transmembrane</keyword>
<accession>A0A161I466</accession>
<dbReference type="PANTHER" id="PTHR34978:SF3">
    <property type="entry name" value="SLR0241 PROTEIN"/>
    <property type="match status" value="1"/>
</dbReference>
<dbReference type="InterPro" id="IPR052173">
    <property type="entry name" value="Beta-lactam_resp_regulator"/>
</dbReference>
<evidence type="ECO:0000256" key="3">
    <source>
        <dbReference type="SAM" id="Phobius"/>
    </source>
</evidence>
<feature type="coiled-coil region" evidence="1">
    <location>
        <begin position="415"/>
        <end position="442"/>
    </location>
</feature>
<feature type="transmembrane region" description="Helical" evidence="3">
    <location>
        <begin position="308"/>
        <end position="329"/>
    </location>
</feature>
<feature type="domain" description="Peptidase M56" evidence="4">
    <location>
        <begin position="16"/>
        <end position="294"/>
    </location>
</feature>
<gene>
    <name evidence="5" type="ORF">CP97_14735</name>
</gene>
<dbReference type="Proteomes" id="UP000059113">
    <property type="component" value="Chromosome"/>
</dbReference>
<dbReference type="CDD" id="cd07341">
    <property type="entry name" value="M56_BlaR1_MecR1_like"/>
    <property type="match status" value="1"/>
</dbReference>
<protein>
    <recommendedName>
        <fullName evidence="4">Peptidase M56 domain-containing protein</fullName>
    </recommendedName>
</protein>
<evidence type="ECO:0000313" key="5">
    <source>
        <dbReference type="EMBL" id="ANC50421.1"/>
    </source>
</evidence>
<dbReference type="InterPro" id="IPR008756">
    <property type="entry name" value="Peptidase_M56"/>
</dbReference>
<keyword evidence="3" id="KW-1133">Transmembrane helix</keyword>
<evidence type="ECO:0000256" key="1">
    <source>
        <dbReference type="SAM" id="Coils"/>
    </source>
</evidence>
<dbReference type="PANTHER" id="PTHR34978">
    <property type="entry name" value="POSSIBLE SENSOR-TRANSDUCER PROTEIN BLAR"/>
    <property type="match status" value="1"/>
</dbReference>
<dbReference type="EMBL" id="CP011310">
    <property type="protein sequence ID" value="ANC50421.1"/>
    <property type="molecule type" value="Genomic_DNA"/>
</dbReference>
<reference evidence="6" key="2">
    <citation type="submission" date="2015-04" db="EMBL/GenBank/DDBJ databases">
        <title>The complete genome sequence of Erythrobacter sp. s21-N3.</title>
        <authorList>
            <person name="Zhuang L."/>
            <person name="Liu Y."/>
            <person name="Shao Z."/>
        </authorList>
    </citation>
    <scope>NUCLEOTIDE SEQUENCE [LARGE SCALE GENOMIC DNA]</scope>
    <source>
        <strain evidence="6">s21-N3</strain>
    </source>
</reference>
<organism evidence="5 6">
    <name type="scientific">Aurantiacibacter atlanticus</name>
    <dbReference type="NCBI Taxonomy" id="1648404"/>
    <lineage>
        <taxon>Bacteria</taxon>
        <taxon>Pseudomonadati</taxon>
        <taxon>Pseudomonadota</taxon>
        <taxon>Alphaproteobacteria</taxon>
        <taxon>Sphingomonadales</taxon>
        <taxon>Erythrobacteraceae</taxon>
        <taxon>Aurantiacibacter</taxon>
    </lineage>
</organism>
<name>A0A161I466_9SPHN</name>